<accession>A0A1U7DFQ3</accession>
<dbReference type="GO" id="GO:0016020">
    <property type="term" value="C:membrane"/>
    <property type="evidence" value="ECO:0007669"/>
    <property type="project" value="GOC"/>
</dbReference>
<dbReference type="GO" id="GO:0005737">
    <property type="term" value="C:cytoplasm"/>
    <property type="evidence" value="ECO:0007669"/>
    <property type="project" value="UniProtKB-SubCell"/>
</dbReference>
<dbReference type="OrthoDB" id="9772788at2"/>
<evidence type="ECO:0000256" key="9">
    <source>
        <dbReference type="HAMAP-Rule" id="MF_00406"/>
    </source>
</evidence>
<protein>
    <recommendedName>
        <fullName evidence="9">3-hydroxyacyl-[acyl-carrier-protein] dehydratase FabZ</fullName>
        <ecNumber evidence="9">4.2.1.59</ecNumber>
    </recommendedName>
    <alternativeName>
        <fullName evidence="9">(3R)-hydroxymyristoyl-[acyl-carrier-protein] dehydratase</fullName>
        <shortName evidence="9">(3R)-hydroxymyristoyl-ACP dehydrase</shortName>
    </alternativeName>
    <alternativeName>
        <fullName evidence="9">Beta-hydroxyacyl-ACP dehydratase</fullName>
    </alternativeName>
</protein>
<dbReference type="Gene3D" id="3.10.129.10">
    <property type="entry name" value="Hotdog Thioesterase"/>
    <property type="match status" value="1"/>
</dbReference>
<dbReference type="FunFam" id="3.10.129.10:FF:000001">
    <property type="entry name" value="3-hydroxyacyl-[acyl-carrier-protein] dehydratase FabZ"/>
    <property type="match status" value="1"/>
</dbReference>
<dbReference type="InterPro" id="IPR029069">
    <property type="entry name" value="HotDog_dom_sf"/>
</dbReference>
<comment type="subcellular location">
    <subcellularLocation>
        <location evidence="1 9">Cytoplasm</location>
    </subcellularLocation>
</comment>
<dbReference type="Pfam" id="PF07977">
    <property type="entry name" value="FabA"/>
    <property type="match status" value="1"/>
</dbReference>
<dbReference type="PANTHER" id="PTHR30272:SF1">
    <property type="entry name" value="3-HYDROXYACYL-[ACYL-CARRIER-PROTEIN] DEHYDRATASE"/>
    <property type="match status" value="1"/>
</dbReference>
<dbReference type="NCBIfam" id="NF000582">
    <property type="entry name" value="PRK00006.1"/>
    <property type="match status" value="1"/>
</dbReference>
<evidence type="ECO:0000256" key="2">
    <source>
        <dbReference type="ARBA" id="ARBA00009174"/>
    </source>
</evidence>
<evidence type="ECO:0000256" key="6">
    <source>
        <dbReference type="ARBA" id="ARBA00023098"/>
    </source>
</evidence>
<sequence length="159" mass="17279">MTEEIPATADLALIKRLIPHRYPFLLIDKVVDIVAHESAVGIKNVTCNEPHFQGHFPDHPIMPGVTIVEAMAQTAAVVVGVSANLADKNALVYFMGIDKCKFRNPVVPGDVLQLKVTKIRGGGKIWKFSGRAEVEGKLCAEAEFTAMMGVQPENAETAR</sequence>
<organism evidence="10 11">
    <name type="scientific">Brevirhabdus pacifica</name>
    <dbReference type="NCBI Taxonomy" id="1267768"/>
    <lineage>
        <taxon>Bacteria</taxon>
        <taxon>Pseudomonadati</taxon>
        <taxon>Pseudomonadota</taxon>
        <taxon>Alphaproteobacteria</taxon>
        <taxon>Rhodobacterales</taxon>
        <taxon>Paracoccaceae</taxon>
        <taxon>Brevirhabdus</taxon>
    </lineage>
</organism>
<dbReference type="InterPro" id="IPR010084">
    <property type="entry name" value="FabZ"/>
</dbReference>
<dbReference type="NCBIfam" id="TIGR01750">
    <property type="entry name" value="fabZ"/>
    <property type="match status" value="1"/>
</dbReference>
<keyword evidence="6 9" id="KW-0443">Lipid metabolism</keyword>
<dbReference type="PANTHER" id="PTHR30272">
    <property type="entry name" value="3-HYDROXYACYL-[ACYL-CARRIER-PROTEIN] DEHYDRATASE"/>
    <property type="match status" value="1"/>
</dbReference>
<dbReference type="GO" id="GO:0006633">
    <property type="term" value="P:fatty acid biosynthetic process"/>
    <property type="evidence" value="ECO:0007669"/>
    <property type="project" value="UniProtKB-UniRule"/>
</dbReference>
<evidence type="ECO:0000256" key="7">
    <source>
        <dbReference type="ARBA" id="ARBA00023239"/>
    </source>
</evidence>
<dbReference type="InterPro" id="IPR013114">
    <property type="entry name" value="FabA_FabZ"/>
</dbReference>
<dbReference type="SUPFAM" id="SSF54637">
    <property type="entry name" value="Thioesterase/thiol ester dehydrase-isomerase"/>
    <property type="match status" value="1"/>
</dbReference>
<dbReference type="Proteomes" id="UP000187266">
    <property type="component" value="Chromosome"/>
</dbReference>
<evidence type="ECO:0000256" key="3">
    <source>
        <dbReference type="ARBA" id="ARBA00022490"/>
    </source>
</evidence>
<dbReference type="STRING" id="1267768.BV394_02310"/>
<dbReference type="EMBL" id="CP019124">
    <property type="protein sequence ID" value="APX88708.1"/>
    <property type="molecule type" value="Genomic_DNA"/>
</dbReference>
<dbReference type="EC" id="4.2.1.59" evidence="9"/>
<comment type="similarity">
    <text evidence="2 9">Belongs to the thioester dehydratase family. FabZ subfamily.</text>
</comment>
<evidence type="ECO:0000256" key="1">
    <source>
        <dbReference type="ARBA" id="ARBA00004496"/>
    </source>
</evidence>
<proteinExistence type="inferred from homology"/>
<evidence type="ECO:0000313" key="10">
    <source>
        <dbReference type="EMBL" id="APX88708.1"/>
    </source>
</evidence>
<keyword evidence="11" id="KW-1185">Reference proteome</keyword>
<accession>A0A2M9DGC0</accession>
<dbReference type="RefSeq" id="WP_076978732.1">
    <property type="nucleotide sequence ID" value="NZ_CP019124.1"/>
</dbReference>
<dbReference type="GO" id="GO:0009245">
    <property type="term" value="P:lipid A biosynthetic process"/>
    <property type="evidence" value="ECO:0007669"/>
    <property type="project" value="UniProtKB-UniRule"/>
</dbReference>
<evidence type="ECO:0000256" key="5">
    <source>
        <dbReference type="ARBA" id="ARBA00022556"/>
    </source>
</evidence>
<evidence type="ECO:0000313" key="11">
    <source>
        <dbReference type="Proteomes" id="UP000187266"/>
    </source>
</evidence>
<dbReference type="HAMAP" id="MF_00406">
    <property type="entry name" value="FabZ"/>
    <property type="match status" value="1"/>
</dbReference>
<comment type="function">
    <text evidence="8 9">Involved in unsaturated fatty acids biosynthesis. Catalyzes the dehydration of short chain beta-hydroxyacyl-ACPs and long chain saturated and unsaturated beta-hydroxyacyl-ACPs.</text>
</comment>
<dbReference type="AlphaFoldDB" id="A0A1U7DFQ3"/>
<comment type="catalytic activity">
    <reaction evidence="9">
        <text>a (3R)-hydroxyacyl-[ACP] = a (2E)-enoyl-[ACP] + H2O</text>
        <dbReference type="Rhea" id="RHEA:13097"/>
        <dbReference type="Rhea" id="RHEA-COMP:9925"/>
        <dbReference type="Rhea" id="RHEA-COMP:9945"/>
        <dbReference type="ChEBI" id="CHEBI:15377"/>
        <dbReference type="ChEBI" id="CHEBI:78784"/>
        <dbReference type="ChEBI" id="CHEBI:78827"/>
        <dbReference type="EC" id="4.2.1.59"/>
    </reaction>
</comment>
<evidence type="ECO:0000256" key="4">
    <source>
        <dbReference type="ARBA" id="ARBA00022516"/>
    </source>
</evidence>
<dbReference type="GO" id="GO:0019171">
    <property type="term" value="F:(3R)-hydroxyacyl-[acyl-carrier-protein] dehydratase activity"/>
    <property type="evidence" value="ECO:0007669"/>
    <property type="project" value="UniProtKB-EC"/>
</dbReference>
<evidence type="ECO:0000256" key="8">
    <source>
        <dbReference type="ARBA" id="ARBA00025049"/>
    </source>
</evidence>
<reference evidence="10 11" key="1">
    <citation type="submission" date="2017-01" db="EMBL/GenBank/DDBJ databases">
        <title>Genomic analysis of Xuhuaishuia manganoxidans DY6-4.</title>
        <authorList>
            <person name="Wang X."/>
        </authorList>
    </citation>
    <scope>NUCLEOTIDE SEQUENCE [LARGE SCALE GENOMIC DNA]</scope>
    <source>
        <strain evidence="10 11">DY6-4</strain>
    </source>
</reference>
<gene>
    <name evidence="9" type="primary">fabZ</name>
    <name evidence="10" type="ORF">BV394_02310</name>
</gene>
<feature type="active site" evidence="9">
    <location>
        <position position="55"/>
    </location>
</feature>
<dbReference type="CDD" id="cd01288">
    <property type="entry name" value="FabZ"/>
    <property type="match status" value="1"/>
</dbReference>
<name>A0A1U7DFQ3_9RHOB</name>
<keyword evidence="7 9" id="KW-0456">Lyase</keyword>
<keyword evidence="4 9" id="KW-0444">Lipid biosynthesis</keyword>
<keyword evidence="3 9" id="KW-0963">Cytoplasm</keyword>
<keyword evidence="5 9" id="KW-0441">Lipid A biosynthesis</keyword>